<name>A0A5M3YS10_ASPTE</name>
<comment type="caution">
    <text evidence="6">The sequence shown here is derived from an EMBL/GenBank/DDBJ whole genome shotgun (WGS) entry which is preliminary data.</text>
</comment>
<dbReference type="SUPFAM" id="SSF54364">
    <property type="entry name" value="Translation initiation factor IF3, N-terminal domain"/>
    <property type="match status" value="1"/>
</dbReference>
<keyword evidence="3" id="KW-0648">Protein biosynthesis</keyword>
<evidence type="ECO:0000256" key="1">
    <source>
        <dbReference type="ARBA" id="ARBA00005439"/>
    </source>
</evidence>
<evidence type="ECO:0000256" key="2">
    <source>
        <dbReference type="ARBA" id="ARBA00022540"/>
    </source>
</evidence>
<reference evidence="6 7" key="1">
    <citation type="submission" date="2020-01" db="EMBL/GenBank/DDBJ databases">
        <title>Aspergillus terreus IFO 6365 whole genome shotgun sequence.</title>
        <authorList>
            <person name="Kanamasa S."/>
            <person name="Takahashi H."/>
        </authorList>
    </citation>
    <scope>NUCLEOTIDE SEQUENCE [LARGE SCALE GENOMIC DNA]</scope>
    <source>
        <strain evidence="6 7">IFO 6365</strain>
    </source>
</reference>
<dbReference type="Gene3D" id="3.10.20.80">
    <property type="entry name" value="Translation initiation factor 3 (IF-3), N-terminal domain"/>
    <property type="match status" value="1"/>
</dbReference>
<keyword evidence="2 6" id="KW-0396">Initiation factor</keyword>
<dbReference type="GO" id="GO:0070124">
    <property type="term" value="P:mitochondrial translational initiation"/>
    <property type="evidence" value="ECO:0007669"/>
    <property type="project" value="TreeGrafter"/>
</dbReference>
<dbReference type="EMBL" id="BLJY01000003">
    <property type="protein sequence ID" value="GFF14349.1"/>
    <property type="molecule type" value="Genomic_DNA"/>
</dbReference>
<evidence type="ECO:0000259" key="4">
    <source>
        <dbReference type="Pfam" id="PF00707"/>
    </source>
</evidence>
<keyword evidence="7" id="KW-1185">Reference proteome</keyword>
<dbReference type="PANTHER" id="PTHR10938:SF0">
    <property type="entry name" value="TRANSLATION INITIATION FACTOR IF-3, MITOCHONDRIAL"/>
    <property type="match status" value="1"/>
</dbReference>
<dbReference type="InterPro" id="IPR036788">
    <property type="entry name" value="T_IF-3_C_sf"/>
</dbReference>
<accession>A0A5M3YS10</accession>
<gene>
    <name evidence="6" type="ORF">ATEIFO6365_0003041500</name>
</gene>
<organism evidence="6 7">
    <name type="scientific">Aspergillus terreus</name>
    <dbReference type="NCBI Taxonomy" id="33178"/>
    <lineage>
        <taxon>Eukaryota</taxon>
        <taxon>Fungi</taxon>
        <taxon>Dikarya</taxon>
        <taxon>Ascomycota</taxon>
        <taxon>Pezizomycotina</taxon>
        <taxon>Eurotiomycetes</taxon>
        <taxon>Eurotiomycetidae</taxon>
        <taxon>Eurotiales</taxon>
        <taxon>Aspergillaceae</taxon>
        <taxon>Aspergillus</taxon>
        <taxon>Aspergillus subgen. Circumdati</taxon>
    </lineage>
</organism>
<comment type="similarity">
    <text evidence="1">Belongs to the IF-3 family.</text>
</comment>
<dbReference type="InterPro" id="IPR019815">
    <property type="entry name" value="Translation_initiation_fac_3_C"/>
</dbReference>
<dbReference type="GO" id="GO:0032790">
    <property type="term" value="P:ribosome disassembly"/>
    <property type="evidence" value="ECO:0007669"/>
    <property type="project" value="TreeGrafter"/>
</dbReference>
<evidence type="ECO:0000259" key="5">
    <source>
        <dbReference type="Pfam" id="PF05198"/>
    </source>
</evidence>
<dbReference type="Gene3D" id="3.30.110.10">
    <property type="entry name" value="Translation initiation factor 3 (IF-3), C-terminal domain"/>
    <property type="match status" value="1"/>
</dbReference>
<dbReference type="PANTHER" id="PTHR10938">
    <property type="entry name" value="TRANSLATION INITIATION FACTOR IF-3"/>
    <property type="match status" value="1"/>
</dbReference>
<dbReference type="Pfam" id="PF05198">
    <property type="entry name" value="IF3_N"/>
    <property type="match status" value="1"/>
</dbReference>
<dbReference type="Pfam" id="PF00707">
    <property type="entry name" value="IF3_C"/>
    <property type="match status" value="1"/>
</dbReference>
<feature type="domain" description="Translation initiation factor 3 N-terminal" evidence="5">
    <location>
        <begin position="67"/>
        <end position="135"/>
    </location>
</feature>
<sequence>MKHIRGLLSTTQALRYTFLSPAVSSSPARRFQYTPTPLLTQSRLLSTRRRQAPGNAQLLARLKQVKDEEIRSEYVRIVNEGGGLDPPIKLRDALNEIDRSENFLLQVSPGSRDQPPVCKVVSRVAIKEQEKAKAKATHAAKTAVKQIELNWAIDAHDLAHRLKQLTTFLEKGRKVEVVLTRKKGKRAPTVEEVKNVMDSVMQTTREADAIQVRPMEGEPGKHVILVVKKRD</sequence>
<feature type="domain" description="Translation initiation factor 3 C-terminal" evidence="4">
    <location>
        <begin position="143"/>
        <end position="226"/>
    </location>
</feature>
<proteinExistence type="inferred from homology"/>
<dbReference type="GO" id="GO:0003743">
    <property type="term" value="F:translation initiation factor activity"/>
    <property type="evidence" value="ECO:0007669"/>
    <property type="project" value="UniProtKB-KW"/>
</dbReference>
<dbReference type="GO" id="GO:0043022">
    <property type="term" value="F:ribosome binding"/>
    <property type="evidence" value="ECO:0007669"/>
    <property type="project" value="TreeGrafter"/>
</dbReference>
<protein>
    <submittedName>
        <fullName evidence="6">Translation initiation factor IF3</fullName>
    </submittedName>
</protein>
<dbReference type="SUPFAM" id="SSF55200">
    <property type="entry name" value="Translation initiation factor IF3, C-terminal domain"/>
    <property type="match status" value="1"/>
</dbReference>
<dbReference type="Proteomes" id="UP000452235">
    <property type="component" value="Unassembled WGS sequence"/>
</dbReference>
<dbReference type="InterPro" id="IPR001288">
    <property type="entry name" value="Translation_initiation_fac_3"/>
</dbReference>
<dbReference type="InterPro" id="IPR036787">
    <property type="entry name" value="T_IF-3_N_sf"/>
</dbReference>
<dbReference type="GO" id="GO:0005739">
    <property type="term" value="C:mitochondrion"/>
    <property type="evidence" value="ECO:0007669"/>
    <property type="project" value="TreeGrafter"/>
</dbReference>
<evidence type="ECO:0000256" key="3">
    <source>
        <dbReference type="ARBA" id="ARBA00022917"/>
    </source>
</evidence>
<dbReference type="OrthoDB" id="21573at2759"/>
<evidence type="ECO:0000313" key="6">
    <source>
        <dbReference type="EMBL" id="GFF14349.1"/>
    </source>
</evidence>
<dbReference type="AlphaFoldDB" id="A0A5M3YS10"/>
<dbReference type="InterPro" id="IPR019814">
    <property type="entry name" value="Translation_initiation_fac_3_N"/>
</dbReference>
<evidence type="ECO:0000313" key="7">
    <source>
        <dbReference type="Proteomes" id="UP000452235"/>
    </source>
</evidence>
<dbReference type="VEuPathDB" id="FungiDB:ATEG_00415"/>